<name>A0A8E2EQK1_9PEZI</name>
<organism evidence="2 3">
    <name type="scientific">Glonium stellatum</name>
    <dbReference type="NCBI Taxonomy" id="574774"/>
    <lineage>
        <taxon>Eukaryota</taxon>
        <taxon>Fungi</taxon>
        <taxon>Dikarya</taxon>
        <taxon>Ascomycota</taxon>
        <taxon>Pezizomycotina</taxon>
        <taxon>Dothideomycetes</taxon>
        <taxon>Pleosporomycetidae</taxon>
        <taxon>Gloniales</taxon>
        <taxon>Gloniaceae</taxon>
        <taxon>Glonium</taxon>
    </lineage>
</organism>
<evidence type="ECO:0000313" key="2">
    <source>
        <dbReference type="EMBL" id="OCL02801.1"/>
    </source>
</evidence>
<accession>A0A8E2EQK1</accession>
<dbReference type="Proteomes" id="UP000250140">
    <property type="component" value="Unassembled WGS sequence"/>
</dbReference>
<evidence type="ECO:0000313" key="3">
    <source>
        <dbReference type="Proteomes" id="UP000250140"/>
    </source>
</evidence>
<dbReference type="OrthoDB" id="3781412at2759"/>
<sequence>MCLFTTTNDPSIHHGVTDPPPHRSRYSAHPPPGVVRLPRGSSHSYREYDTYRRSSHSLREAPRVEYRNSHPRIEHHSPRSSVQRAEYVRASQPSVDQYRKSVTYVRQ</sequence>
<evidence type="ECO:0000256" key="1">
    <source>
        <dbReference type="SAM" id="MobiDB-lite"/>
    </source>
</evidence>
<dbReference type="EMBL" id="KV750880">
    <property type="protein sequence ID" value="OCL02801.1"/>
    <property type="molecule type" value="Genomic_DNA"/>
</dbReference>
<feature type="compositionally biased region" description="Polar residues" evidence="1">
    <location>
        <begin position="1"/>
        <end position="10"/>
    </location>
</feature>
<feature type="region of interest" description="Disordered" evidence="1">
    <location>
        <begin position="1"/>
        <end position="107"/>
    </location>
</feature>
<reference evidence="2 3" key="1">
    <citation type="journal article" date="2016" name="Nat. Commun.">
        <title>Ectomycorrhizal ecology is imprinted in the genome of the dominant symbiotic fungus Cenococcum geophilum.</title>
        <authorList>
            <consortium name="DOE Joint Genome Institute"/>
            <person name="Peter M."/>
            <person name="Kohler A."/>
            <person name="Ohm R.A."/>
            <person name="Kuo A."/>
            <person name="Krutzmann J."/>
            <person name="Morin E."/>
            <person name="Arend M."/>
            <person name="Barry K.W."/>
            <person name="Binder M."/>
            <person name="Choi C."/>
            <person name="Clum A."/>
            <person name="Copeland A."/>
            <person name="Grisel N."/>
            <person name="Haridas S."/>
            <person name="Kipfer T."/>
            <person name="LaButti K."/>
            <person name="Lindquist E."/>
            <person name="Lipzen A."/>
            <person name="Maire R."/>
            <person name="Meier B."/>
            <person name="Mihaltcheva S."/>
            <person name="Molinier V."/>
            <person name="Murat C."/>
            <person name="Poggeler S."/>
            <person name="Quandt C.A."/>
            <person name="Sperisen C."/>
            <person name="Tritt A."/>
            <person name="Tisserant E."/>
            <person name="Crous P.W."/>
            <person name="Henrissat B."/>
            <person name="Nehls U."/>
            <person name="Egli S."/>
            <person name="Spatafora J.W."/>
            <person name="Grigoriev I.V."/>
            <person name="Martin F.M."/>
        </authorList>
    </citation>
    <scope>NUCLEOTIDE SEQUENCE [LARGE SCALE GENOMIC DNA]</scope>
    <source>
        <strain evidence="2 3">CBS 207.34</strain>
    </source>
</reference>
<keyword evidence="3" id="KW-1185">Reference proteome</keyword>
<proteinExistence type="predicted"/>
<gene>
    <name evidence="2" type="ORF">AOQ84DRAFT_357221</name>
</gene>
<protein>
    <submittedName>
        <fullName evidence="2">Uncharacterized protein</fullName>
    </submittedName>
</protein>
<dbReference type="AlphaFoldDB" id="A0A8E2EQK1"/>
<feature type="compositionally biased region" description="Basic and acidic residues" evidence="1">
    <location>
        <begin position="44"/>
        <end position="77"/>
    </location>
</feature>